<dbReference type="Pfam" id="PF22939">
    <property type="entry name" value="WHD_GPIID"/>
    <property type="match status" value="1"/>
</dbReference>
<evidence type="ECO:0000259" key="3">
    <source>
        <dbReference type="Pfam" id="PF24883"/>
    </source>
</evidence>
<keyword evidence="1" id="KW-0677">Repeat</keyword>
<keyword evidence="5" id="KW-1185">Reference proteome</keyword>
<dbReference type="Gene3D" id="3.40.50.300">
    <property type="entry name" value="P-loop containing nucleotide triphosphate hydrolases"/>
    <property type="match status" value="1"/>
</dbReference>
<accession>A0A166PWM9</accession>
<dbReference type="Pfam" id="PF24883">
    <property type="entry name" value="NPHP3_N"/>
    <property type="match status" value="1"/>
</dbReference>
<dbReference type="PANTHER" id="PTHR10039:SF5">
    <property type="entry name" value="NACHT DOMAIN-CONTAINING PROTEIN"/>
    <property type="match status" value="1"/>
</dbReference>
<dbReference type="EMBL" id="AZGY01000003">
    <property type="protein sequence ID" value="KZZ99530.1"/>
    <property type="molecule type" value="Genomic_DNA"/>
</dbReference>
<name>A0A166PWM9_9HYPO</name>
<feature type="domain" description="Nephrocystin 3-like N-terminal" evidence="3">
    <location>
        <begin position="14"/>
        <end position="191"/>
    </location>
</feature>
<dbReference type="STRING" id="1081109.A0A166PWM9"/>
<dbReference type="OrthoDB" id="7464126at2759"/>
<dbReference type="InterPro" id="IPR056884">
    <property type="entry name" value="NPHP3-like_N"/>
</dbReference>
<dbReference type="Proteomes" id="UP000078544">
    <property type="component" value="Unassembled WGS sequence"/>
</dbReference>
<evidence type="ECO:0000313" key="4">
    <source>
        <dbReference type="EMBL" id="KZZ99530.1"/>
    </source>
</evidence>
<reference evidence="4 5" key="1">
    <citation type="journal article" date="2016" name="Genome Biol. Evol.">
        <title>Divergent and convergent evolution of fungal pathogenicity.</title>
        <authorList>
            <person name="Shang Y."/>
            <person name="Xiao G."/>
            <person name="Zheng P."/>
            <person name="Cen K."/>
            <person name="Zhan S."/>
            <person name="Wang C."/>
        </authorList>
    </citation>
    <scope>NUCLEOTIDE SEQUENCE [LARGE SCALE GENOMIC DNA]</scope>
    <source>
        <strain evidence="4 5">RCEF 2490</strain>
    </source>
</reference>
<evidence type="ECO:0000313" key="5">
    <source>
        <dbReference type="Proteomes" id="UP000078544"/>
    </source>
</evidence>
<dbReference type="SUPFAM" id="SSF52540">
    <property type="entry name" value="P-loop containing nucleoside triphosphate hydrolases"/>
    <property type="match status" value="1"/>
</dbReference>
<dbReference type="AlphaFoldDB" id="A0A166PWM9"/>
<protein>
    <recommendedName>
        <fullName evidence="6">NACHT domain-containing protein</fullName>
    </recommendedName>
</protein>
<dbReference type="InterPro" id="IPR054471">
    <property type="entry name" value="GPIID_WHD"/>
</dbReference>
<proteinExistence type="predicted"/>
<evidence type="ECO:0000256" key="1">
    <source>
        <dbReference type="ARBA" id="ARBA00022737"/>
    </source>
</evidence>
<feature type="domain" description="GPI inositol-deacylase winged helix" evidence="2">
    <location>
        <begin position="296"/>
        <end position="382"/>
    </location>
</feature>
<organism evidence="4 5">
    <name type="scientific">Moelleriella libera RCEF 2490</name>
    <dbReference type="NCBI Taxonomy" id="1081109"/>
    <lineage>
        <taxon>Eukaryota</taxon>
        <taxon>Fungi</taxon>
        <taxon>Dikarya</taxon>
        <taxon>Ascomycota</taxon>
        <taxon>Pezizomycotina</taxon>
        <taxon>Sordariomycetes</taxon>
        <taxon>Hypocreomycetidae</taxon>
        <taxon>Hypocreales</taxon>
        <taxon>Clavicipitaceae</taxon>
        <taxon>Moelleriella</taxon>
    </lineage>
</organism>
<dbReference type="PANTHER" id="PTHR10039">
    <property type="entry name" value="AMELOGENIN"/>
    <property type="match status" value="1"/>
</dbReference>
<sequence>MNSRFHDIEPAEKGTCDWLSKHPTYTGWAACDRGLLLITGKPGSGKSTLLRYVHDGMVNVGGGALILSFFFHGRGTELQRTPFGLFRALFCQLLHKVPGEMTDLLNGFQKRYNKFGQPGVDTWQWHPNEVQRFFESSLLKLVKSHPVSLFIDALDECGSEIAVNIVEGFKYFLEKCSFTKSKQFRICFTCRHYPILDVNSIHEVCMEEENRTDLSTFVRNELSSFCGEELSIIPDLIIERTNGSFLWAKLIVKQVKDYDPNNRGLEEIKQVIRSAPPELHNLYSKLIQNMDSESLKLIQWICFATRPLSLQEVRWAILIDADRPNQSLHECEAAKNYSEGEDGTKRLIHRLSCGLVEVVSDEDVVQFIHQSVKDFFFETGLSALDASPIIRTLTALESVMKPIHLSIGGLLHKTYLSTLDERPGLFMSILLVGLATIYFYLDCFTGGGQCFSPGHASPLPIIRALVYAFLVRRMSLRNAKVDFLARIAHYRLSRICIRYLAMEENSRVPIFIGGGSDFLSYATTSWVAHTKQSDARCVPQEDLLDCFEWPSNALVERWTRSHKELEFIMRGQMKLIFTLKIADIERHYCLPPEKGTRPLHGYCSIERLILRHAINGTEHR</sequence>
<evidence type="ECO:0008006" key="6">
    <source>
        <dbReference type="Google" id="ProtNLM"/>
    </source>
</evidence>
<evidence type="ECO:0000259" key="2">
    <source>
        <dbReference type="Pfam" id="PF22939"/>
    </source>
</evidence>
<gene>
    <name evidence="4" type="ORF">AAL_02102</name>
</gene>
<dbReference type="InterPro" id="IPR027417">
    <property type="entry name" value="P-loop_NTPase"/>
</dbReference>
<comment type="caution">
    <text evidence="4">The sequence shown here is derived from an EMBL/GenBank/DDBJ whole genome shotgun (WGS) entry which is preliminary data.</text>
</comment>